<dbReference type="Proteomes" id="UP000311382">
    <property type="component" value="Unassembled WGS sequence"/>
</dbReference>
<sequence length="920" mass="93203">MHPKSSSARQGNPQGALSPAQDRFTWILLALVGHSVVATVKDGVRVKGILAAATPDGNDLSLALRHASYLHDPPSTPPKPSVLITGRDLLALEAADAALDFVGGGGAAGQQQAAGASNGASRPASAAGGAAHRDSFRTDTDISGGALGKERQLQAWGAGDATDDSGWGAATGDDALEGGLEDDLRRSGRGGGGGGGGAGAGGKGWDQFAANERRFGLKTDYDDEIYTTKLDRSGSDFKAREARAAQLEKEILKGTSPFANNAHVAEERGEQAPDSMNEEDRYGAVIRGDGAYVPPGARKAALARLSQNGGSVATSTSASAGGASRLPQPTSATSRIPQPPAAAGPGSAAAAAPPSIKAPSGVDSNKGLQHELQNFVTSERVRVEQKKEQMKQAQQQAQAQARKEQDSKLASLLQWSQTFKNPYPLPDDLAVVMGKKPAGEQGQKALSTQSNASPAVSPANTNRTLPAVSPSPSTSTTANAPAKTGSVLQAKAKPFIAEIPPFNPARAKSRQGEQQPSKAEAAAAPTASTSKAAAAPSTAAPAATLQAKAPTTKLSAASAAFVFKPNPGAATFTPGASAPRKPAASPAPPAEPPVPVNPFFGTKVIKKGSSSMHVKEDFTPFKNGVLPEPASIIPNWAGFTGKPYRAIFPQQLHPQGGPLTFADEAAAAAAAAQMGAPPSGMMDPNGAAAIAAAQQAHQAQLQAQAHHQAQQAAAAAAAAMMHGGPHPPPPPPMGLGAPFNPAAAAAMAAAGFRPPPPPPQGGFVPGPQPPHPHQHQHQHQHQPQQHPNAHHGPPRGPGGMPVPPPPFGQFGGPGGGGPPMPPFPPVSGPMFTSPNMQAQSPHAPHAGMPTGPPLPPQQQQPNGQGRPGGGYMPWTPPFVPVAGPGAPGGGVGGPGTPVQNGMGPPPPQFVPPPQQQQQQQ</sequence>
<feature type="compositionally biased region" description="Pro residues" evidence="1">
    <location>
        <begin position="903"/>
        <end position="914"/>
    </location>
</feature>
<feature type="compositionally biased region" description="Polar residues" evidence="1">
    <location>
        <begin position="444"/>
        <end position="463"/>
    </location>
</feature>
<feature type="compositionally biased region" description="Low complexity" evidence="1">
    <location>
        <begin position="574"/>
        <end position="584"/>
    </location>
</feature>
<dbReference type="GO" id="GO:0003729">
    <property type="term" value="F:mRNA binding"/>
    <property type="evidence" value="ECO:0007669"/>
    <property type="project" value="TreeGrafter"/>
</dbReference>
<feature type="compositionally biased region" description="Gly residues" evidence="1">
    <location>
        <begin position="189"/>
        <end position="204"/>
    </location>
</feature>
<feature type="compositionally biased region" description="Low complexity" evidence="1">
    <location>
        <begin position="109"/>
        <end position="130"/>
    </location>
</feature>
<dbReference type="Pfam" id="PF06741">
    <property type="entry name" value="LsmAD"/>
    <property type="match status" value="1"/>
</dbReference>
<feature type="compositionally biased region" description="Polar residues" evidence="1">
    <location>
        <begin position="362"/>
        <end position="377"/>
    </location>
</feature>
<feature type="compositionally biased region" description="Basic and acidic residues" evidence="1">
    <location>
        <begin position="131"/>
        <end position="140"/>
    </location>
</feature>
<feature type="compositionally biased region" description="Low complexity" evidence="1">
    <location>
        <begin position="311"/>
        <end position="324"/>
    </location>
</feature>
<feature type="compositionally biased region" description="Low complexity" evidence="1">
    <location>
        <begin position="699"/>
        <end position="724"/>
    </location>
</feature>
<name>A0A5C5G3C3_9BASI</name>
<feature type="compositionally biased region" description="Gly residues" evidence="1">
    <location>
        <begin position="885"/>
        <end position="895"/>
    </location>
</feature>
<dbReference type="EMBL" id="SOZI01000009">
    <property type="protein sequence ID" value="TNY23610.1"/>
    <property type="molecule type" value="Genomic_DNA"/>
</dbReference>
<feature type="domain" description="LsmAD" evidence="2">
    <location>
        <begin position="215"/>
        <end position="288"/>
    </location>
</feature>
<dbReference type="AlphaFoldDB" id="A0A5C5G3C3"/>
<feature type="compositionally biased region" description="Pro residues" evidence="1">
    <location>
        <begin position="816"/>
        <end position="827"/>
    </location>
</feature>
<dbReference type="SMART" id="SM01272">
    <property type="entry name" value="LsmAD"/>
    <property type="match status" value="1"/>
</dbReference>
<dbReference type="OrthoDB" id="2275718at2759"/>
<feature type="compositionally biased region" description="Low complexity" evidence="1">
    <location>
        <begin position="734"/>
        <end position="752"/>
    </location>
</feature>
<feature type="region of interest" description="Disordered" evidence="1">
    <location>
        <begin position="156"/>
        <end position="205"/>
    </location>
</feature>
<keyword evidence="4" id="KW-1185">Reference proteome</keyword>
<feature type="compositionally biased region" description="Low complexity" evidence="1">
    <location>
        <begin position="464"/>
        <end position="482"/>
    </location>
</feature>
<feature type="region of interest" description="Disordered" evidence="1">
    <location>
        <begin position="502"/>
        <end position="535"/>
    </location>
</feature>
<dbReference type="InterPro" id="IPR025852">
    <property type="entry name" value="SM_dom_ATX"/>
</dbReference>
<dbReference type="PANTHER" id="PTHR12854:SF7">
    <property type="entry name" value="ATAXIN-2 HOMOLOG"/>
    <property type="match status" value="1"/>
</dbReference>
<feature type="compositionally biased region" description="Polar residues" evidence="1">
    <location>
        <begin position="327"/>
        <end position="336"/>
    </location>
</feature>
<feature type="compositionally biased region" description="Low complexity" evidence="1">
    <location>
        <begin position="517"/>
        <end position="535"/>
    </location>
</feature>
<gene>
    <name evidence="3" type="ORF">DMC30DRAFT_388987</name>
</gene>
<feature type="compositionally biased region" description="Basic and acidic residues" evidence="1">
    <location>
        <begin position="379"/>
        <end position="390"/>
    </location>
</feature>
<protein>
    <recommendedName>
        <fullName evidence="2">LsmAD domain-containing protein</fullName>
    </recommendedName>
</protein>
<reference evidence="3 4" key="1">
    <citation type="submission" date="2019-03" db="EMBL/GenBank/DDBJ databases">
        <title>Rhodosporidium diobovatum UCD-FST 08-225 genome sequencing, assembly, and annotation.</title>
        <authorList>
            <person name="Fakankun I.U."/>
            <person name="Fristensky B."/>
            <person name="Levin D.B."/>
        </authorList>
    </citation>
    <scope>NUCLEOTIDE SEQUENCE [LARGE SCALE GENOMIC DNA]</scope>
    <source>
        <strain evidence="3 4">UCD-FST 08-225</strain>
    </source>
</reference>
<feature type="region of interest" description="Disordered" evidence="1">
    <location>
        <begin position="105"/>
        <end position="144"/>
    </location>
</feature>
<dbReference type="InterPro" id="IPR009604">
    <property type="entry name" value="LsmAD_domain"/>
</dbReference>
<feature type="compositionally biased region" description="Pro residues" evidence="1">
    <location>
        <begin position="585"/>
        <end position="595"/>
    </location>
</feature>
<proteinExistence type="predicted"/>
<feature type="compositionally biased region" description="Low complexity" evidence="1">
    <location>
        <begin position="343"/>
        <end position="361"/>
    </location>
</feature>
<feature type="region of interest" description="Disordered" evidence="1">
    <location>
        <begin position="572"/>
        <end position="595"/>
    </location>
</feature>
<dbReference type="STRING" id="5288.A0A5C5G3C3"/>
<feature type="compositionally biased region" description="Pro residues" evidence="1">
    <location>
        <begin position="794"/>
        <end position="807"/>
    </location>
</feature>
<feature type="region of interest" description="Disordered" evidence="1">
    <location>
        <begin position="699"/>
        <end position="920"/>
    </location>
</feature>
<accession>A0A5C5G3C3</accession>
<organism evidence="3 4">
    <name type="scientific">Rhodotorula diobovata</name>
    <dbReference type="NCBI Taxonomy" id="5288"/>
    <lineage>
        <taxon>Eukaryota</taxon>
        <taxon>Fungi</taxon>
        <taxon>Dikarya</taxon>
        <taxon>Basidiomycota</taxon>
        <taxon>Pucciniomycotina</taxon>
        <taxon>Microbotryomycetes</taxon>
        <taxon>Sporidiobolales</taxon>
        <taxon>Sporidiobolaceae</taxon>
        <taxon>Rhodotorula</taxon>
    </lineage>
</organism>
<feature type="compositionally biased region" description="Low complexity" evidence="1">
    <location>
        <begin position="391"/>
        <end position="400"/>
    </location>
</feature>
<comment type="caution">
    <text evidence="3">The sequence shown here is derived from an EMBL/GenBank/DDBJ whole genome shotgun (WGS) entry which is preliminary data.</text>
</comment>
<evidence type="ECO:0000313" key="4">
    <source>
        <dbReference type="Proteomes" id="UP000311382"/>
    </source>
</evidence>
<dbReference type="PANTHER" id="PTHR12854">
    <property type="entry name" value="ATAXIN 2-RELATED"/>
    <property type="match status" value="1"/>
</dbReference>
<dbReference type="InterPro" id="IPR045117">
    <property type="entry name" value="ATXN2-like"/>
</dbReference>
<feature type="region of interest" description="Disordered" evidence="1">
    <location>
        <begin position="434"/>
        <end position="485"/>
    </location>
</feature>
<evidence type="ECO:0000313" key="3">
    <source>
        <dbReference type="EMBL" id="TNY23610.1"/>
    </source>
</evidence>
<dbReference type="Pfam" id="PF14438">
    <property type="entry name" value="SM-ATX"/>
    <property type="match status" value="1"/>
</dbReference>
<dbReference type="GO" id="GO:0010494">
    <property type="term" value="C:cytoplasmic stress granule"/>
    <property type="evidence" value="ECO:0007669"/>
    <property type="project" value="TreeGrafter"/>
</dbReference>
<evidence type="ECO:0000259" key="2">
    <source>
        <dbReference type="SMART" id="SM01272"/>
    </source>
</evidence>
<dbReference type="GO" id="GO:0034063">
    <property type="term" value="P:stress granule assembly"/>
    <property type="evidence" value="ECO:0007669"/>
    <property type="project" value="TreeGrafter"/>
</dbReference>
<evidence type="ECO:0000256" key="1">
    <source>
        <dbReference type="SAM" id="MobiDB-lite"/>
    </source>
</evidence>
<feature type="compositionally biased region" description="Pro residues" evidence="1">
    <location>
        <begin position="753"/>
        <end position="771"/>
    </location>
</feature>
<feature type="region of interest" description="Disordered" evidence="1">
    <location>
        <begin position="311"/>
        <end position="408"/>
    </location>
</feature>